<gene>
    <name evidence="1" type="ORF">H9875_07510</name>
</gene>
<protein>
    <submittedName>
        <fullName evidence="1">Uncharacterized protein</fullName>
    </submittedName>
</protein>
<comment type="caution">
    <text evidence="1">The sequence shown here is derived from an EMBL/GenBank/DDBJ whole genome shotgun (WGS) entry which is preliminary data.</text>
</comment>
<accession>A0A9D1QTN3</accession>
<reference evidence="1" key="1">
    <citation type="journal article" date="2021" name="PeerJ">
        <title>Extensive microbial diversity within the chicken gut microbiome revealed by metagenomics and culture.</title>
        <authorList>
            <person name="Gilroy R."/>
            <person name="Ravi A."/>
            <person name="Getino M."/>
            <person name="Pursley I."/>
            <person name="Horton D.L."/>
            <person name="Alikhan N.F."/>
            <person name="Baker D."/>
            <person name="Gharbi K."/>
            <person name="Hall N."/>
            <person name="Watson M."/>
            <person name="Adriaenssens E.M."/>
            <person name="Foster-Nyarko E."/>
            <person name="Jarju S."/>
            <person name="Secka A."/>
            <person name="Antonio M."/>
            <person name="Oren A."/>
            <person name="Chaudhuri R.R."/>
            <person name="La Ragione R."/>
            <person name="Hildebrand F."/>
            <person name="Pallen M.J."/>
        </authorList>
    </citation>
    <scope>NUCLEOTIDE SEQUENCE</scope>
    <source>
        <strain evidence="1">CHK173-259</strain>
    </source>
</reference>
<dbReference type="EMBL" id="DXGJ01000060">
    <property type="protein sequence ID" value="HIW72454.1"/>
    <property type="molecule type" value="Genomic_DNA"/>
</dbReference>
<organism evidence="1 2">
    <name type="scientific">Candidatus Levilactobacillus faecigallinarum</name>
    <dbReference type="NCBI Taxonomy" id="2838638"/>
    <lineage>
        <taxon>Bacteria</taxon>
        <taxon>Bacillati</taxon>
        <taxon>Bacillota</taxon>
        <taxon>Bacilli</taxon>
        <taxon>Lactobacillales</taxon>
        <taxon>Lactobacillaceae</taxon>
        <taxon>Levilactobacillus</taxon>
    </lineage>
</organism>
<dbReference type="Proteomes" id="UP000886822">
    <property type="component" value="Unassembled WGS sequence"/>
</dbReference>
<sequence length="97" mass="11316">MAYNWTVSQLYEAYKQAQQKRWGRYKYMDVLESIVQRVQLDATEHMMDDQFFQSRDLYWWQFILSPGSNVLGTAWAGKLIGPLYVVLAQGNDGSEIA</sequence>
<dbReference type="AlphaFoldDB" id="A0A9D1QTN3"/>
<evidence type="ECO:0000313" key="1">
    <source>
        <dbReference type="EMBL" id="HIW72454.1"/>
    </source>
</evidence>
<reference evidence="1" key="2">
    <citation type="submission" date="2021-04" db="EMBL/GenBank/DDBJ databases">
        <authorList>
            <person name="Gilroy R."/>
        </authorList>
    </citation>
    <scope>NUCLEOTIDE SEQUENCE</scope>
    <source>
        <strain evidence="1">CHK173-259</strain>
    </source>
</reference>
<name>A0A9D1QTN3_9LACO</name>
<proteinExistence type="predicted"/>
<evidence type="ECO:0000313" key="2">
    <source>
        <dbReference type="Proteomes" id="UP000886822"/>
    </source>
</evidence>